<name>A0A9X9LS31_GULGU</name>
<evidence type="ECO:0000313" key="1">
    <source>
        <dbReference type="EMBL" id="VCW84312.1"/>
    </source>
</evidence>
<keyword evidence="2" id="KW-1185">Reference proteome</keyword>
<comment type="caution">
    <text evidence="1">The sequence shown here is derived from an EMBL/GenBank/DDBJ whole genome shotgun (WGS) entry which is preliminary data.</text>
</comment>
<gene>
    <name evidence="1" type="ORF">BN2614_LOCUS6</name>
</gene>
<organism evidence="1 2">
    <name type="scientific">Gulo gulo</name>
    <name type="common">Wolverine</name>
    <name type="synonym">Gluton</name>
    <dbReference type="NCBI Taxonomy" id="48420"/>
    <lineage>
        <taxon>Eukaryota</taxon>
        <taxon>Metazoa</taxon>
        <taxon>Chordata</taxon>
        <taxon>Craniata</taxon>
        <taxon>Vertebrata</taxon>
        <taxon>Euteleostomi</taxon>
        <taxon>Mammalia</taxon>
        <taxon>Eutheria</taxon>
        <taxon>Laurasiatheria</taxon>
        <taxon>Carnivora</taxon>
        <taxon>Caniformia</taxon>
        <taxon>Musteloidea</taxon>
        <taxon>Mustelidae</taxon>
        <taxon>Guloninae</taxon>
        <taxon>Gulo</taxon>
    </lineage>
</organism>
<accession>A0A9X9LS31</accession>
<sequence length="74" mass="8186">MEGNVNDLWYSPQSLCGTPHTWCPCLTMNSPGRRPVAKESGVGGPLVLSDNKHSQVTFDVNLIYANMKQCPEKH</sequence>
<evidence type="ECO:0000313" key="2">
    <source>
        <dbReference type="Proteomes" id="UP000269945"/>
    </source>
</evidence>
<dbReference type="AlphaFoldDB" id="A0A9X9LS31"/>
<dbReference type="EMBL" id="CYRY02013896">
    <property type="protein sequence ID" value="VCW84312.1"/>
    <property type="molecule type" value="Genomic_DNA"/>
</dbReference>
<proteinExistence type="predicted"/>
<reference evidence="1 2" key="1">
    <citation type="submission" date="2018-10" db="EMBL/GenBank/DDBJ databases">
        <authorList>
            <person name="Ekblom R."/>
            <person name="Jareborg N."/>
        </authorList>
    </citation>
    <scope>NUCLEOTIDE SEQUENCE [LARGE SCALE GENOMIC DNA]</scope>
    <source>
        <tissue evidence="1">Muscle</tissue>
    </source>
</reference>
<protein>
    <submittedName>
        <fullName evidence="1">Uncharacterized protein</fullName>
    </submittedName>
</protein>
<dbReference type="Proteomes" id="UP000269945">
    <property type="component" value="Unassembled WGS sequence"/>
</dbReference>